<dbReference type="OrthoDB" id="3681190at2759"/>
<evidence type="ECO:0000313" key="3">
    <source>
        <dbReference type="Proteomes" id="UP000800038"/>
    </source>
</evidence>
<protein>
    <recommendedName>
        <fullName evidence="4">MARVEL domain-containing protein</fullName>
    </recommendedName>
</protein>
<keyword evidence="1" id="KW-0812">Transmembrane</keyword>
<feature type="transmembrane region" description="Helical" evidence="1">
    <location>
        <begin position="12"/>
        <end position="31"/>
    </location>
</feature>
<feature type="transmembrane region" description="Helical" evidence="1">
    <location>
        <begin position="173"/>
        <end position="194"/>
    </location>
</feature>
<dbReference type="EMBL" id="ML976239">
    <property type="protein sequence ID" value="KAF1935739.1"/>
    <property type="molecule type" value="Genomic_DNA"/>
</dbReference>
<dbReference type="AlphaFoldDB" id="A0A6A5S7I2"/>
<feature type="transmembrane region" description="Helical" evidence="1">
    <location>
        <begin position="92"/>
        <end position="112"/>
    </location>
</feature>
<dbReference type="Proteomes" id="UP000800038">
    <property type="component" value="Unassembled WGS sequence"/>
</dbReference>
<gene>
    <name evidence="2" type="ORF">EJ02DRAFT_516255</name>
</gene>
<reference evidence="2" key="1">
    <citation type="journal article" date="2020" name="Stud. Mycol.">
        <title>101 Dothideomycetes genomes: a test case for predicting lifestyles and emergence of pathogens.</title>
        <authorList>
            <person name="Haridas S."/>
            <person name="Albert R."/>
            <person name="Binder M."/>
            <person name="Bloem J."/>
            <person name="Labutti K."/>
            <person name="Salamov A."/>
            <person name="Andreopoulos B."/>
            <person name="Baker S."/>
            <person name="Barry K."/>
            <person name="Bills G."/>
            <person name="Bluhm B."/>
            <person name="Cannon C."/>
            <person name="Castanera R."/>
            <person name="Culley D."/>
            <person name="Daum C."/>
            <person name="Ezra D."/>
            <person name="Gonzalez J."/>
            <person name="Henrissat B."/>
            <person name="Kuo A."/>
            <person name="Liang C."/>
            <person name="Lipzen A."/>
            <person name="Lutzoni F."/>
            <person name="Magnuson J."/>
            <person name="Mondo S."/>
            <person name="Nolan M."/>
            <person name="Ohm R."/>
            <person name="Pangilinan J."/>
            <person name="Park H.-J."/>
            <person name="Ramirez L."/>
            <person name="Alfaro M."/>
            <person name="Sun H."/>
            <person name="Tritt A."/>
            <person name="Yoshinaga Y."/>
            <person name="Zwiers L.-H."/>
            <person name="Turgeon B."/>
            <person name="Goodwin S."/>
            <person name="Spatafora J."/>
            <person name="Crous P."/>
            <person name="Grigoriev I."/>
        </authorList>
    </citation>
    <scope>NUCLEOTIDE SEQUENCE</scope>
    <source>
        <strain evidence="2">CBS 161.51</strain>
    </source>
</reference>
<accession>A0A6A5S7I2</accession>
<organism evidence="2 3">
    <name type="scientific">Clathrospora elynae</name>
    <dbReference type="NCBI Taxonomy" id="706981"/>
    <lineage>
        <taxon>Eukaryota</taxon>
        <taxon>Fungi</taxon>
        <taxon>Dikarya</taxon>
        <taxon>Ascomycota</taxon>
        <taxon>Pezizomycotina</taxon>
        <taxon>Dothideomycetes</taxon>
        <taxon>Pleosporomycetidae</taxon>
        <taxon>Pleosporales</taxon>
        <taxon>Diademaceae</taxon>
        <taxon>Clathrospora</taxon>
    </lineage>
</organism>
<keyword evidence="3" id="KW-1185">Reference proteome</keyword>
<evidence type="ECO:0000313" key="2">
    <source>
        <dbReference type="EMBL" id="KAF1935739.1"/>
    </source>
</evidence>
<evidence type="ECO:0000256" key="1">
    <source>
        <dbReference type="SAM" id="Phobius"/>
    </source>
</evidence>
<evidence type="ECO:0008006" key="4">
    <source>
        <dbReference type="Google" id="ProtNLM"/>
    </source>
</evidence>
<proteinExistence type="predicted"/>
<keyword evidence="1" id="KW-1133">Transmembrane helix</keyword>
<name>A0A6A5S7I2_9PLEO</name>
<sequence length="217" mass="23878">MVITATAVFRSSILLVSTILITTSFIAFAVTGHANQLLATYCSSGNWTDEIIVVISSGLGFVAGVLGVLAAFKANLGTEEHNCRTNRFHTFYTVAMVFATVSLVVTVISTVLSAVKQAWLSNTCHEPSGTRDHSIRFKCTPELAACSILPMLGRRNEAERKWACNETRASRMLLIPLAVFSFLLVVLYIAQVYLARKRAIAARLPEVMRAHVKRYHD</sequence>
<keyword evidence="1" id="KW-0472">Membrane</keyword>
<feature type="transmembrane region" description="Helical" evidence="1">
    <location>
        <begin position="51"/>
        <end position="72"/>
    </location>
</feature>